<dbReference type="PANTHER" id="PTHR47657:SF13">
    <property type="entry name" value="ZN(2)-C6 FUNGAL-TYPE DOMAIN-CONTAINING PROTEIN-RELATED"/>
    <property type="match status" value="1"/>
</dbReference>
<feature type="region of interest" description="Disordered" evidence="5">
    <location>
        <begin position="1"/>
        <end position="20"/>
    </location>
</feature>
<evidence type="ECO:0000313" key="8">
    <source>
        <dbReference type="Proteomes" id="UP000248961"/>
    </source>
</evidence>
<evidence type="ECO:0000259" key="6">
    <source>
        <dbReference type="PROSITE" id="PS50048"/>
    </source>
</evidence>
<feature type="region of interest" description="Disordered" evidence="5">
    <location>
        <begin position="72"/>
        <end position="95"/>
    </location>
</feature>
<dbReference type="GeneID" id="37197826"/>
<keyword evidence="8" id="KW-1185">Reference proteome</keyword>
<dbReference type="GO" id="GO:0000981">
    <property type="term" value="F:DNA-binding transcription factor activity, RNA polymerase II-specific"/>
    <property type="evidence" value="ECO:0007669"/>
    <property type="project" value="InterPro"/>
</dbReference>
<dbReference type="Pfam" id="PF11951">
    <property type="entry name" value="Fungal_trans_2"/>
    <property type="match status" value="1"/>
</dbReference>
<dbReference type="SUPFAM" id="SSF57701">
    <property type="entry name" value="Zn2/Cys6 DNA-binding domain"/>
    <property type="match status" value="1"/>
</dbReference>
<evidence type="ECO:0000313" key="7">
    <source>
        <dbReference type="EMBL" id="RAL14677.1"/>
    </source>
</evidence>
<dbReference type="InterPro" id="IPR001138">
    <property type="entry name" value="Zn2Cys6_DnaBD"/>
</dbReference>
<keyword evidence="2" id="KW-0238">DNA-binding</keyword>
<dbReference type="Gene3D" id="4.10.240.10">
    <property type="entry name" value="Zn(2)-C6 fungal-type DNA-binding domain"/>
    <property type="match status" value="1"/>
</dbReference>
<proteinExistence type="predicted"/>
<dbReference type="Pfam" id="PF00172">
    <property type="entry name" value="Zn_clus"/>
    <property type="match status" value="1"/>
</dbReference>
<evidence type="ECO:0000256" key="1">
    <source>
        <dbReference type="ARBA" id="ARBA00023015"/>
    </source>
</evidence>
<dbReference type="SMART" id="SM00066">
    <property type="entry name" value="GAL4"/>
    <property type="match status" value="1"/>
</dbReference>
<evidence type="ECO:0000256" key="3">
    <source>
        <dbReference type="ARBA" id="ARBA00023163"/>
    </source>
</evidence>
<dbReference type="InterPro" id="IPR021858">
    <property type="entry name" value="Fun_TF"/>
</dbReference>
<keyword evidence="3" id="KW-0804">Transcription</keyword>
<dbReference type="PROSITE" id="PS00463">
    <property type="entry name" value="ZN2_CY6_FUNGAL_1"/>
    <property type="match status" value="1"/>
</dbReference>
<gene>
    <name evidence="7" type="ORF">BO97DRAFT_386565</name>
</gene>
<dbReference type="AlphaFoldDB" id="A0A395I3Y3"/>
<evidence type="ECO:0000256" key="4">
    <source>
        <dbReference type="ARBA" id="ARBA00023242"/>
    </source>
</evidence>
<keyword evidence="1" id="KW-0805">Transcription regulation</keyword>
<reference evidence="7 8" key="1">
    <citation type="submission" date="2018-02" db="EMBL/GenBank/DDBJ databases">
        <title>The genomes of Aspergillus section Nigri reveals drivers in fungal speciation.</title>
        <authorList>
            <consortium name="DOE Joint Genome Institute"/>
            <person name="Vesth T.C."/>
            <person name="Nybo J."/>
            <person name="Theobald S."/>
            <person name="Brandl J."/>
            <person name="Frisvad J.C."/>
            <person name="Nielsen K.F."/>
            <person name="Lyhne E.K."/>
            <person name="Kogle M.E."/>
            <person name="Kuo A."/>
            <person name="Riley R."/>
            <person name="Clum A."/>
            <person name="Nolan M."/>
            <person name="Lipzen A."/>
            <person name="Salamov A."/>
            <person name="Henrissat B."/>
            <person name="Wiebenga A."/>
            <person name="De vries R.P."/>
            <person name="Grigoriev I.V."/>
            <person name="Mortensen U.H."/>
            <person name="Andersen M.R."/>
            <person name="Baker S.E."/>
        </authorList>
    </citation>
    <scope>NUCLEOTIDE SEQUENCE [LARGE SCALE GENOMIC DNA]</scope>
    <source>
        <strain evidence="7 8">CBS 101889</strain>
    </source>
</reference>
<dbReference type="PROSITE" id="PS50048">
    <property type="entry name" value="ZN2_CY6_FUNGAL_2"/>
    <property type="match status" value="1"/>
</dbReference>
<organism evidence="7 8">
    <name type="scientific">Aspergillus homomorphus (strain CBS 101889)</name>
    <dbReference type="NCBI Taxonomy" id="1450537"/>
    <lineage>
        <taxon>Eukaryota</taxon>
        <taxon>Fungi</taxon>
        <taxon>Dikarya</taxon>
        <taxon>Ascomycota</taxon>
        <taxon>Pezizomycotina</taxon>
        <taxon>Eurotiomycetes</taxon>
        <taxon>Eurotiomycetidae</taxon>
        <taxon>Eurotiales</taxon>
        <taxon>Aspergillaceae</taxon>
        <taxon>Aspergillus</taxon>
        <taxon>Aspergillus subgen. Circumdati</taxon>
    </lineage>
</organism>
<dbReference type="OrthoDB" id="416217at2759"/>
<dbReference type="InterPro" id="IPR036864">
    <property type="entry name" value="Zn2-C6_fun-type_DNA-bd_sf"/>
</dbReference>
<dbReference type="RefSeq" id="XP_025553831.1">
    <property type="nucleotide sequence ID" value="XM_025693537.1"/>
</dbReference>
<dbReference type="STRING" id="1450537.A0A395I3Y3"/>
<dbReference type="PANTHER" id="PTHR47657">
    <property type="entry name" value="STEROL REGULATORY ELEMENT-BINDING PROTEIN ECM22"/>
    <property type="match status" value="1"/>
</dbReference>
<dbReference type="CDD" id="cd00067">
    <property type="entry name" value="GAL4"/>
    <property type="match status" value="1"/>
</dbReference>
<dbReference type="GO" id="GO:0008270">
    <property type="term" value="F:zinc ion binding"/>
    <property type="evidence" value="ECO:0007669"/>
    <property type="project" value="InterPro"/>
</dbReference>
<evidence type="ECO:0000256" key="5">
    <source>
        <dbReference type="SAM" id="MobiDB-lite"/>
    </source>
</evidence>
<dbReference type="GO" id="GO:0009893">
    <property type="term" value="P:positive regulation of metabolic process"/>
    <property type="evidence" value="ECO:0007669"/>
    <property type="project" value="UniProtKB-ARBA"/>
</dbReference>
<feature type="domain" description="Zn(2)-C6 fungal-type" evidence="6">
    <location>
        <begin position="21"/>
        <end position="51"/>
    </location>
</feature>
<keyword evidence="4" id="KW-0539">Nucleus</keyword>
<dbReference type="EMBL" id="KZ824274">
    <property type="protein sequence ID" value="RAL14677.1"/>
    <property type="molecule type" value="Genomic_DNA"/>
</dbReference>
<evidence type="ECO:0000256" key="2">
    <source>
        <dbReference type="ARBA" id="ARBA00023125"/>
    </source>
</evidence>
<protein>
    <recommendedName>
        <fullName evidence="6">Zn(2)-C6 fungal-type domain-containing protein</fullName>
    </recommendedName>
</protein>
<dbReference type="Proteomes" id="UP000248961">
    <property type="component" value="Unassembled WGS sequence"/>
</dbReference>
<dbReference type="GO" id="GO:0003677">
    <property type="term" value="F:DNA binding"/>
    <property type="evidence" value="ECO:0007669"/>
    <property type="project" value="UniProtKB-KW"/>
</dbReference>
<accession>A0A395I3Y3</accession>
<dbReference type="VEuPathDB" id="FungiDB:BO97DRAFT_386565"/>
<dbReference type="InterPro" id="IPR052400">
    <property type="entry name" value="Zn2-C6_fungal_TF"/>
</dbReference>
<sequence>MDESVATRVRSRRSHNKSRLGCQNCKRRRVKCDEKKPACTPCSRHSIDCDFTHPPAVSSVPRATTRQYRFRRSKYQAETQTESSTTSRSDSEARYSASVSTGTQCDLAVSQPPGGVSFADLKLYHHFMTTACKTLADEKADTNRVWSDHVARWGISFPSILHLILSLSALHLASENPDSRAEYIAQADDHFTFGVRSVTGVLALLDSENCQLIYMSAALICLAYFGRGPRTGEFLVFSHTGQSEWLVLLRGVRSILITHHQRIFTGVLTPVPDDSIKSVSPAMQTELDQHLSQILDVRSWIKLQVGETAVWAIYDAAIEDLMTIFKETYEFRSAGKDGINLMHLAIGWVYRVKDKMIALLEARDPYALVVYAHWSIILQYMQSSWLMRGWDEHVVLGVKASLPPELHGWIEYPLRVITGRSSRS</sequence>
<name>A0A395I3Y3_ASPHC</name>
<feature type="compositionally biased region" description="Low complexity" evidence="5">
    <location>
        <begin position="78"/>
        <end position="88"/>
    </location>
</feature>
<feature type="compositionally biased region" description="Basic residues" evidence="5">
    <location>
        <begin position="9"/>
        <end position="18"/>
    </location>
</feature>